<name>F6HBK8_VITVI</name>
<keyword evidence="2" id="KW-1185">Reference proteome</keyword>
<dbReference type="PaxDb" id="29760-VIT_03s0088g00970.t01"/>
<dbReference type="HOGENOM" id="CLU_2799209_0_0_1"/>
<dbReference type="eggNOG" id="KOG2099">
    <property type="taxonomic scope" value="Eukaryota"/>
</dbReference>
<dbReference type="Proteomes" id="UP000009183">
    <property type="component" value="Chromosome 3"/>
</dbReference>
<evidence type="ECO:0000313" key="1">
    <source>
        <dbReference type="EMBL" id="CCB49607.1"/>
    </source>
</evidence>
<proteinExistence type="predicted"/>
<gene>
    <name evidence="1" type="ordered locus">VIT_03s0088g00970</name>
</gene>
<organism evidence="1 2">
    <name type="scientific">Vitis vinifera</name>
    <name type="common">Grape</name>
    <dbReference type="NCBI Taxonomy" id="29760"/>
    <lineage>
        <taxon>Eukaryota</taxon>
        <taxon>Viridiplantae</taxon>
        <taxon>Streptophyta</taxon>
        <taxon>Embryophyta</taxon>
        <taxon>Tracheophyta</taxon>
        <taxon>Spermatophyta</taxon>
        <taxon>Magnoliopsida</taxon>
        <taxon>eudicotyledons</taxon>
        <taxon>Gunneridae</taxon>
        <taxon>Pentapetalae</taxon>
        <taxon>rosids</taxon>
        <taxon>Vitales</taxon>
        <taxon>Vitaceae</taxon>
        <taxon>Viteae</taxon>
        <taxon>Vitis</taxon>
    </lineage>
</organism>
<dbReference type="STRING" id="29760.F6HBK8"/>
<dbReference type="AlphaFoldDB" id="F6HBK8"/>
<accession>F6HBK8</accession>
<evidence type="ECO:0000313" key="2">
    <source>
        <dbReference type="Proteomes" id="UP000009183"/>
    </source>
</evidence>
<reference evidence="2" key="1">
    <citation type="journal article" date="2007" name="Nature">
        <title>The grapevine genome sequence suggests ancestral hexaploidization in major angiosperm phyla.</title>
        <authorList>
            <consortium name="The French-Italian Public Consortium for Grapevine Genome Characterization."/>
            <person name="Jaillon O."/>
            <person name="Aury J.-M."/>
            <person name="Noel B."/>
            <person name="Policriti A."/>
            <person name="Clepet C."/>
            <person name="Casagrande A."/>
            <person name="Choisne N."/>
            <person name="Aubourg S."/>
            <person name="Vitulo N."/>
            <person name="Jubin C."/>
            <person name="Vezzi A."/>
            <person name="Legeai F."/>
            <person name="Hugueney P."/>
            <person name="Dasilva C."/>
            <person name="Horner D."/>
            <person name="Mica E."/>
            <person name="Jublot D."/>
            <person name="Poulain J."/>
            <person name="Bruyere C."/>
            <person name="Billault A."/>
            <person name="Segurens B."/>
            <person name="Gouyvenoux M."/>
            <person name="Ugarte E."/>
            <person name="Cattonaro F."/>
            <person name="Anthouard V."/>
            <person name="Vico V."/>
            <person name="Del Fabbro C."/>
            <person name="Alaux M."/>
            <person name="Di Gaspero G."/>
            <person name="Dumas V."/>
            <person name="Felice N."/>
            <person name="Paillard S."/>
            <person name="Juman I."/>
            <person name="Moroldo M."/>
            <person name="Scalabrin S."/>
            <person name="Canaguier A."/>
            <person name="Le Clainche I."/>
            <person name="Malacrida G."/>
            <person name="Durand E."/>
            <person name="Pesole G."/>
            <person name="Laucou V."/>
            <person name="Chatelet P."/>
            <person name="Merdinoglu D."/>
            <person name="Delledonne M."/>
            <person name="Pezzotti M."/>
            <person name="Lecharny A."/>
            <person name="Scarpelli C."/>
            <person name="Artiguenave F."/>
            <person name="Pe M.E."/>
            <person name="Valle G."/>
            <person name="Morgante M."/>
            <person name="Caboche M."/>
            <person name="Adam-Blondon A.-F."/>
            <person name="Weissenbach J."/>
            <person name="Quetier F."/>
            <person name="Wincker P."/>
        </authorList>
    </citation>
    <scope>NUCLEOTIDE SEQUENCE [LARGE SCALE GENOMIC DNA]</scope>
    <source>
        <strain evidence="2">cv. Pinot noir / PN40024</strain>
    </source>
</reference>
<sequence>MWRSTTRRKERKEREEREKERILLIVTGGKMGNFNDGQYEAAAQLHSQAQQISVVLYPKDATESGKLL</sequence>
<dbReference type="InParanoid" id="F6HBK8"/>
<protein>
    <submittedName>
        <fullName evidence="1">Uncharacterized protein</fullName>
    </submittedName>
</protein>
<dbReference type="Gene3D" id="3.40.50.2000">
    <property type="entry name" value="Glycogen Phosphorylase B"/>
    <property type="match status" value="1"/>
</dbReference>
<dbReference type="EMBL" id="FN595512">
    <property type="protein sequence ID" value="CCB49607.1"/>
    <property type="molecule type" value="Genomic_DNA"/>
</dbReference>